<feature type="transmembrane region" description="Helical" evidence="7">
    <location>
        <begin position="587"/>
        <end position="612"/>
    </location>
</feature>
<feature type="domain" description="Fibronectin type-III" evidence="8">
    <location>
        <begin position="188"/>
        <end position="282"/>
    </location>
</feature>
<dbReference type="SMART" id="SM00060">
    <property type="entry name" value="FN3"/>
    <property type="match status" value="2"/>
</dbReference>
<evidence type="ECO:0000256" key="3">
    <source>
        <dbReference type="ARBA" id="ARBA00023157"/>
    </source>
</evidence>
<dbReference type="PROSITE" id="PS50853">
    <property type="entry name" value="FN3"/>
    <property type="match status" value="2"/>
</dbReference>
<gene>
    <name evidence="9" type="primary">LOC112220317</name>
</gene>
<dbReference type="GO" id="GO:0019955">
    <property type="term" value="F:cytokine binding"/>
    <property type="evidence" value="ECO:0007669"/>
    <property type="project" value="TreeGrafter"/>
</dbReference>
<keyword evidence="7" id="KW-1133">Transmembrane helix</keyword>
<keyword evidence="10" id="KW-1185">Reference proteome</keyword>
<proteinExistence type="predicted"/>
<feature type="compositionally biased region" description="Polar residues" evidence="6">
    <location>
        <begin position="722"/>
        <end position="737"/>
    </location>
</feature>
<dbReference type="Proteomes" id="UP000694402">
    <property type="component" value="Unassembled WGS sequence"/>
</dbReference>
<feature type="domain" description="Fibronectin type-III" evidence="8">
    <location>
        <begin position="485"/>
        <end position="582"/>
    </location>
</feature>
<dbReference type="GeneTree" id="ENSGT00940000167247"/>
<reference evidence="9" key="1">
    <citation type="submission" date="2025-08" db="UniProtKB">
        <authorList>
            <consortium name="Ensembl"/>
        </authorList>
    </citation>
    <scope>IDENTIFICATION</scope>
</reference>
<dbReference type="Gene3D" id="2.60.40.10">
    <property type="entry name" value="Immunoglobulins"/>
    <property type="match status" value="3"/>
</dbReference>
<sequence length="837" mass="93767">MVSYCSTLFFHEVTLKLPQIFVAVRQQTRRGIKHNYELDAVATMHCLHKPLPYLIFGVLFGYVIPLSSLLQVSPVTCGGKNISSCYGHCVTSQEGVSELDCFGKHLSLSRIVWKCVWTPIKHRTQRYTLCIEQKTRSKMHENISETSQTILLSKKLNMTAHVFDKSDLKSCTKTVFRGSPLQLVRCGPPSNVHLNRHSRQLDIQASWRKEETKYIPLYSVRYKELNSPQWKERPVQSKDRNRCTVGNLNSSLSYEVQIECVTNNKCTQCPWSEVFTVPPELTDTPVIEMVKDSRPQTKGRRLVIIKWKFAASELAEGYSVSVGKASGEDPIETFNTSRHLLIVTLSHSAYHLKITAFNGAGTSPAAQSTIWPLDDKDLYGKLNLTFNGNTSFTVSWVDDLIKTYSCFSVEWWTRGIKAAHKSFYEDENNYEVIPLREPLELYKRYTFTLHTRPDKETCNLKFINNSESTYGSIQSYFTEGSPISAPGNISSSNVTQSSMVLEWTSVPEKDTRGFLLGYILHYTKSPDNRIDVEKNVTVDAGSTSYELVDLQSNTVYQVQLSAFTAAGMGVRSSAVYFETKSTVSLSIGGMIAGVVIGATLLLLVVNLGSLLLKRAKRLLWPSIPNPGNSNAIQKIDGVCELELLEPINRQKLEEEEGDANSLHIVDSREETSPFSNLHSNTDSCLHLNTEHEENQGPLKTTADSTEPTKVDPQINVGLCRRNTATDSSAQDPTSDTIKPTIDTRQTDPVPISAVAHQCPQLSFMSDYTTMELFQQAMTQCVPATITLEPHGQSSQSEYTDSPLTRPESDYIHQSLYDTVLHLSQGSTSPTEVYYTVL</sequence>
<evidence type="ECO:0000256" key="4">
    <source>
        <dbReference type="ARBA" id="ARBA00023170"/>
    </source>
</evidence>
<keyword evidence="3" id="KW-1015">Disulfide bond</keyword>
<keyword evidence="7" id="KW-0472">Membrane</keyword>
<keyword evidence="7" id="KW-0812">Transmembrane</keyword>
<keyword evidence="2" id="KW-0677">Repeat</keyword>
<keyword evidence="1" id="KW-0732">Signal</keyword>
<dbReference type="InterPro" id="IPR013783">
    <property type="entry name" value="Ig-like_fold"/>
</dbReference>
<evidence type="ECO:0000256" key="7">
    <source>
        <dbReference type="SAM" id="Phobius"/>
    </source>
</evidence>
<keyword evidence="5" id="KW-0325">Glycoprotein</keyword>
<accession>A0A8C8LNQ9</accession>
<name>A0A8C8LNQ9_ONCTS</name>
<dbReference type="Ensembl" id="ENSOTST00005033102.2">
    <property type="protein sequence ID" value="ENSOTSP00005030598.2"/>
    <property type="gene ID" value="ENSOTSG00005014367.2"/>
</dbReference>
<dbReference type="FunFam" id="2.60.40.10:FF:000028">
    <property type="entry name" value="Neuronal cell adhesion molecule"/>
    <property type="match status" value="1"/>
</dbReference>
<dbReference type="PANTHER" id="PTHR23036">
    <property type="entry name" value="CYTOKINE RECEPTOR"/>
    <property type="match status" value="1"/>
</dbReference>
<dbReference type="InterPro" id="IPR036116">
    <property type="entry name" value="FN3_sf"/>
</dbReference>
<evidence type="ECO:0000256" key="1">
    <source>
        <dbReference type="ARBA" id="ARBA00022729"/>
    </source>
</evidence>
<feature type="region of interest" description="Disordered" evidence="6">
    <location>
        <begin position="690"/>
        <end position="743"/>
    </location>
</feature>
<protein>
    <recommendedName>
        <fullName evidence="8">Fibronectin type-III domain-containing protein</fullName>
    </recommendedName>
</protein>
<dbReference type="GO" id="GO:0004896">
    <property type="term" value="F:cytokine receptor activity"/>
    <property type="evidence" value="ECO:0007669"/>
    <property type="project" value="TreeGrafter"/>
</dbReference>
<feature type="compositionally biased region" description="Polar residues" evidence="6">
    <location>
        <begin position="697"/>
        <end position="707"/>
    </location>
</feature>
<evidence type="ECO:0000313" key="10">
    <source>
        <dbReference type="Proteomes" id="UP000694402"/>
    </source>
</evidence>
<evidence type="ECO:0000259" key="8">
    <source>
        <dbReference type="PROSITE" id="PS50853"/>
    </source>
</evidence>
<evidence type="ECO:0000256" key="2">
    <source>
        <dbReference type="ARBA" id="ARBA00022737"/>
    </source>
</evidence>
<reference evidence="9" key="2">
    <citation type="submission" date="2025-09" db="UniProtKB">
        <authorList>
            <consortium name="Ensembl"/>
        </authorList>
    </citation>
    <scope>IDENTIFICATION</scope>
</reference>
<evidence type="ECO:0000256" key="6">
    <source>
        <dbReference type="SAM" id="MobiDB-lite"/>
    </source>
</evidence>
<dbReference type="PANTHER" id="PTHR23036:SF194">
    <property type="entry name" value="FIBRONECTIN TYPE-III DOMAIN-CONTAINING PROTEIN"/>
    <property type="match status" value="1"/>
</dbReference>
<dbReference type="SUPFAM" id="SSF49265">
    <property type="entry name" value="Fibronectin type III"/>
    <property type="match status" value="2"/>
</dbReference>
<dbReference type="AlphaFoldDB" id="A0A8C8LNQ9"/>
<evidence type="ECO:0000256" key="5">
    <source>
        <dbReference type="ARBA" id="ARBA00023180"/>
    </source>
</evidence>
<dbReference type="GO" id="GO:0043235">
    <property type="term" value="C:receptor complex"/>
    <property type="evidence" value="ECO:0007669"/>
    <property type="project" value="TreeGrafter"/>
</dbReference>
<organism evidence="9 10">
    <name type="scientific">Oncorhynchus tshawytscha</name>
    <name type="common">Chinook salmon</name>
    <name type="synonym">Salmo tshawytscha</name>
    <dbReference type="NCBI Taxonomy" id="74940"/>
    <lineage>
        <taxon>Eukaryota</taxon>
        <taxon>Metazoa</taxon>
        <taxon>Chordata</taxon>
        <taxon>Craniata</taxon>
        <taxon>Vertebrata</taxon>
        <taxon>Euteleostomi</taxon>
        <taxon>Actinopterygii</taxon>
        <taxon>Neopterygii</taxon>
        <taxon>Teleostei</taxon>
        <taxon>Protacanthopterygii</taxon>
        <taxon>Salmoniformes</taxon>
        <taxon>Salmonidae</taxon>
        <taxon>Salmoninae</taxon>
        <taxon>Oncorhynchus</taxon>
    </lineage>
</organism>
<keyword evidence="4" id="KW-0675">Receptor</keyword>
<dbReference type="InterPro" id="IPR050379">
    <property type="entry name" value="Type-I_Cytokine_Rcpt"/>
</dbReference>
<dbReference type="GO" id="GO:0009897">
    <property type="term" value="C:external side of plasma membrane"/>
    <property type="evidence" value="ECO:0007669"/>
    <property type="project" value="TreeGrafter"/>
</dbReference>
<dbReference type="InterPro" id="IPR003961">
    <property type="entry name" value="FN3_dom"/>
</dbReference>
<evidence type="ECO:0000313" key="9">
    <source>
        <dbReference type="Ensembl" id="ENSOTSP00005030598.2"/>
    </source>
</evidence>
<dbReference type="CDD" id="cd00063">
    <property type="entry name" value="FN3"/>
    <property type="match status" value="2"/>
</dbReference>
<dbReference type="Pfam" id="PF00041">
    <property type="entry name" value="fn3"/>
    <property type="match status" value="1"/>
</dbReference>